<organism evidence="1 2">
    <name type="scientific">Liquidambar formosana</name>
    <name type="common">Formosan gum</name>
    <dbReference type="NCBI Taxonomy" id="63359"/>
    <lineage>
        <taxon>Eukaryota</taxon>
        <taxon>Viridiplantae</taxon>
        <taxon>Streptophyta</taxon>
        <taxon>Embryophyta</taxon>
        <taxon>Tracheophyta</taxon>
        <taxon>Spermatophyta</taxon>
        <taxon>Magnoliopsida</taxon>
        <taxon>eudicotyledons</taxon>
        <taxon>Gunneridae</taxon>
        <taxon>Pentapetalae</taxon>
        <taxon>Saxifragales</taxon>
        <taxon>Altingiaceae</taxon>
        <taxon>Liquidambar</taxon>
    </lineage>
</organism>
<dbReference type="InterPro" id="IPR052957">
    <property type="entry name" value="Auxin_embryo_med"/>
</dbReference>
<dbReference type="InterPro" id="IPR036890">
    <property type="entry name" value="HATPase_C_sf"/>
</dbReference>
<proteinExistence type="predicted"/>
<gene>
    <name evidence="1" type="ORF">L1049_023310</name>
</gene>
<keyword evidence="2" id="KW-1185">Reference proteome</keyword>
<evidence type="ECO:0000313" key="2">
    <source>
        <dbReference type="Proteomes" id="UP001415857"/>
    </source>
</evidence>
<protein>
    <submittedName>
        <fullName evidence="1">Uncharacterized protein</fullName>
    </submittedName>
</protein>
<dbReference type="Proteomes" id="UP001415857">
    <property type="component" value="Unassembled WGS sequence"/>
</dbReference>
<name>A0AAP0RTP8_LIQFO</name>
<evidence type="ECO:0000313" key="1">
    <source>
        <dbReference type="EMBL" id="KAK9284143.1"/>
    </source>
</evidence>
<dbReference type="EMBL" id="JBBPBK010000005">
    <property type="protein sequence ID" value="KAK9284143.1"/>
    <property type="molecule type" value="Genomic_DNA"/>
</dbReference>
<reference evidence="1 2" key="1">
    <citation type="journal article" date="2024" name="Plant J.">
        <title>Genome sequences and population genomics reveal climatic adaptation and genomic divergence between two closely related sweetgum species.</title>
        <authorList>
            <person name="Xu W.Q."/>
            <person name="Ren C.Q."/>
            <person name="Zhang X.Y."/>
            <person name="Comes H.P."/>
            <person name="Liu X.H."/>
            <person name="Li Y.G."/>
            <person name="Kettle C.J."/>
            <person name="Jalonen R."/>
            <person name="Gaisberger H."/>
            <person name="Ma Y.Z."/>
            <person name="Qiu Y.X."/>
        </authorList>
    </citation>
    <scope>NUCLEOTIDE SEQUENCE [LARGE SCALE GENOMIC DNA]</scope>
    <source>
        <strain evidence="1">Hangzhou</strain>
    </source>
</reference>
<accession>A0AAP0RTP8</accession>
<dbReference type="Gene3D" id="3.30.565.10">
    <property type="entry name" value="Histidine kinase-like ATPase, C-terminal domain"/>
    <property type="match status" value="1"/>
</dbReference>
<dbReference type="PANTHER" id="PTHR32387">
    <property type="entry name" value="WU:FJ29H11"/>
    <property type="match status" value="1"/>
</dbReference>
<dbReference type="AlphaFoldDB" id="A0AAP0RTP8"/>
<dbReference type="PANTHER" id="PTHR32387:SF11">
    <property type="entry name" value="PROTEIN NO VEIN C-TERMINAL DOMAIN-CONTAINING PROTEIN"/>
    <property type="match status" value="1"/>
</dbReference>
<sequence>MEQRKLMACTTTGSKIRTIIIKTAAAMEHVEDIRKRKFSIGQRSTKPINARSPPRCNLPLCRALHQRRPLPRGAYSEDNEYLPEGEPTLEFVLTTKDITGVGAPATLLVFNNEIGFSRRNIDSHCSIGISTKKGQRHKGFIGEKGIGFKSVFLVSAWPHFFSHGYQIKFSEFPDQHCDIGYIVPEWVAMKPTTSDLQSIYGSGKEEAAATENTCRYYIWGQVFPVKLENMVDARKDIKELVISLAFPFGCWGYE</sequence>
<dbReference type="SUPFAM" id="SSF55874">
    <property type="entry name" value="ATPase domain of HSP90 chaperone/DNA topoisomerase II/histidine kinase"/>
    <property type="match status" value="1"/>
</dbReference>
<comment type="caution">
    <text evidence="1">The sequence shown here is derived from an EMBL/GenBank/DDBJ whole genome shotgun (WGS) entry which is preliminary data.</text>
</comment>